<accession>A0AAD9GAP0</accession>
<organism evidence="3 4">
    <name type="scientific">Babesia divergens</name>
    <dbReference type="NCBI Taxonomy" id="32595"/>
    <lineage>
        <taxon>Eukaryota</taxon>
        <taxon>Sar</taxon>
        <taxon>Alveolata</taxon>
        <taxon>Apicomplexa</taxon>
        <taxon>Aconoidasida</taxon>
        <taxon>Piroplasmida</taxon>
        <taxon>Babesiidae</taxon>
        <taxon>Babesia</taxon>
    </lineage>
</organism>
<evidence type="ECO:0000256" key="2">
    <source>
        <dbReference type="SAM" id="MobiDB-lite"/>
    </source>
</evidence>
<dbReference type="Pfam" id="PF07896">
    <property type="entry name" value="DUF1674"/>
    <property type="match status" value="1"/>
</dbReference>
<comment type="caution">
    <text evidence="3">The sequence shown here is derived from an EMBL/GenBank/DDBJ whole genome shotgun (WGS) entry which is preliminary data.</text>
</comment>
<comment type="similarity">
    <text evidence="1">Belongs to the SDHAF4 family.</text>
</comment>
<dbReference type="Proteomes" id="UP001195914">
    <property type="component" value="Unassembled WGS sequence"/>
</dbReference>
<evidence type="ECO:0000313" key="3">
    <source>
        <dbReference type="EMBL" id="KAK1934889.1"/>
    </source>
</evidence>
<proteinExistence type="inferred from homology"/>
<reference evidence="3" key="2">
    <citation type="submission" date="2021-05" db="EMBL/GenBank/DDBJ databases">
        <authorList>
            <person name="Pain A."/>
        </authorList>
    </citation>
    <scope>NUCLEOTIDE SEQUENCE</scope>
    <source>
        <strain evidence="3">1802A</strain>
    </source>
</reference>
<keyword evidence="4" id="KW-1185">Reference proteome</keyword>
<gene>
    <name evidence="3" type="ORF">X943_002779</name>
</gene>
<evidence type="ECO:0008006" key="5">
    <source>
        <dbReference type="Google" id="ProtNLM"/>
    </source>
</evidence>
<evidence type="ECO:0000256" key="1">
    <source>
        <dbReference type="ARBA" id="ARBA00005701"/>
    </source>
</evidence>
<dbReference type="InterPro" id="IPR012875">
    <property type="entry name" value="SDHF4"/>
</dbReference>
<sequence length="134" mass="14042">MNLLGGPAAAFIAAKPPEFRPLCVHSNAEATNAAYSTSVSNNGNAAEGAVACSGEDDETDGTESGRLSRNTALADALSDQEAESILQAHVAVASNTQGSCLNGTNKFKEYGNVYDKHEPTMFGDWSHMGRVTDF</sequence>
<name>A0AAD9GAP0_BABDI</name>
<reference evidence="3" key="1">
    <citation type="journal article" date="2014" name="Nucleic Acids Res.">
        <title>The evolutionary dynamics of variant antigen genes in Babesia reveal a history of genomic innovation underlying host-parasite interaction.</title>
        <authorList>
            <person name="Jackson A.P."/>
            <person name="Otto T.D."/>
            <person name="Darby A."/>
            <person name="Ramaprasad A."/>
            <person name="Xia D."/>
            <person name="Echaide I.E."/>
            <person name="Farber M."/>
            <person name="Gahlot S."/>
            <person name="Gamble J."/>
            <person name="Gupta D."/>
            <person name="Gupta Y."/>
            <person name="Jackson L."/>
            <person name="Malandrin L."/>
            <person name="Malas T.B."/>
            <person name="Moussa E."/>
            <person name="Nair M."/>
            <person name="Reid A.J."/>
            <person name="Sanders M."/>
            <person name="Sharma J."/>
            <person name="Tracey A."/>
            <person name="Quail M.A."/>
            <person name="Weir W."/>
            <person name="Wastling J.M."/>
            <person name="Hall N."/>
            <person name="Willadsen P."/>
            <person name="Lingelbach K."/>
            <person name="Shiels B."/>
            <person name="Tait A."/>
            <person name="Berriman M."/>
            <person name="Allred D.R."/>
            <person name="Pain A."/>
        </authorList>
    </citation>
    <scope>NUCLEOTIDE SEQUENCE</scope>
    <source>
        <strain evidence="3">1802A</strain>
    </source>
</reference>
<protein>
    <recommendedName>
        <fullName evidence="5">Succinate dehydrogenase assembly factor 4, mitochondrial</fullName>
    </recommendedName>
</protein>
<dbReference type="EMBL" id="JAHBMH010000062">
    <property type="protein sequence ID" value="KAK1934889.1"/>
    <property type="molecule type" value="Genomic_DNA"/>
</dbReference>
<dbReference type="AlphaFoldDB" id="A0AAD9GAP0"/>
<evidence type="ECO:0000313" key="4">
    <source>
        <dbReference type="Proteomes" id="UP001195914"/>
    </source>
</evidence>
<feature type="region of interest" description="Disordered" evidence="2">
    <location>
        <begin position="37"/>
        <end position="67"/>
    </location>
</feature>